<accession>A0ABT3A7A1</accession>
<evidence type="ECO:0000313" key="2">
    <source>
        <dbReference type="EMBL" id="MCV2884524.1"/>
    </source>
</evidence>
<dbReference type="EMBL" id="JAOWKX010000003">
    <property type="protein sequence ID" value="MCV2884524.1"/>
    <property type="molecule type" value="Genomic_DNA"/>
</dbReference>
<dbReference type="RefSeq" id="WP_263711807.1">
    <property type="nucleotide sequence ID" value="NZ_JAOWKX010000003.1"/>
</dbReference>
<comment type="caution">
    <text evidence="2">The sequence shown here is derived from an EMBL/GenBank/DDBJ whole genome shotgun (WGS) entry which is preliminary data.</text>
</comment>
<keyword evidence="1" id="KW-0732">Signal</keyword>
<sequence length="312" mass="35928">MKGISTRSKRWRLIAFIFLYSTYAHASVNSATKHPDIIQPNPMPKTIVRIAPPGTPNLTHEYFQTLLEMALRNTVDEFGEFEIHHAATHYLQSEAANYLRRGKEVDVIWVMTSQKQEAQLAPIRIPLFKGLLGYRVPVVQSKNHDIFAHVSGFAELMSFTAGQGIDWPDTEIMAYNGLTVVGISHYADIYTLLVNGKIDYYPRGIIEVWKELESVAPEGVTVDPYILLQYRAPLYFFVHPDNHVLIERLTKGLLLAIERGEFDEWFYAFFRVDDILNRLNIANRKIILIENPQLTPMTPTDEKFWLDPDNYD</sequence>
<evidence type="ECO:0000313" key="3">
    <source>
        <dbReference type="Proteomes" id="UP001652504"/>
    </source>
</evidence>
<dbReference type="SUPFAM" id="SSF53850">
    <property type="entry name" value="Periplasmic binding protein-like II"/>
    <property type="match status" value="1"/>
</dbReference>
<keyword evidence="3" id="KW-1185">Reference proteome</keyword>
<evidence type="ECO:0008006" key="4">
    <source>
        <dbReference type="Google" id="ProtNLM"/>
    </source>
</evidence>
<proteinExistence type="predicted"/>
<gene>
    <name evidence="2" type="ORF">OE749_07445</name>
</gene>
<evidence type="ECO:0000256" key="1">
    <source>
        <dbReference type="SAM" id="SignalP"/>
    </source>
</evidence>
<dbReference type="Proteomes" id="UP001652504">
    <property type="component" value="Unassembled WGS sequence"/>
</dbReference>
<feature type="chain" id="PRO_5045249165" description="Solute-binding protein family 3/N-terminal domain-containing protein" evidence="1">
    <location>
        <begin position="27"/>
        <end position="312"/>
    </location>
</feature>
<feature type="signal peptide" evidence="1">
    <location>
        <begin position="1"/>
        <end position="26"/>
    </location>
</feature>
<reference evidence="2 3" key="1">
    <citation type="submission" date="2022-10" db="EMBL/GenBank/DDBJ databases">
        <title>Aestuariibacter sp. AA17 isolated from Montipora capitata coral fragment.</title>
        <authorList>
            <person name="Emsley S.A."/>
            <person name="Pfannmuller K.M."/>
            <person name="Loughran R.M."/>
            <person name="Shlafstein M."/>
            <person name="Papke E."/>
            <person name="Saw J.H."/>
            <person name="Ushijima B."/>
            <person name="Videau P."/>
        </authorList>
    </citation>
    <scope>NUCLEOTIDE SEQUENCE [LARGE SCALE GENOMIC DNA]</scope>
    <source>
        <strain evidence="2 3">AA17</strain>
    </source>
</reference>
<organism evidence="2 3">
    <name type="scientific">Fluctibacter corallii</name>
    <dbReference type="NCBI Taxonomy" id="2984329"/>
    <lineage>
        <taxon>Bacteria</taxon>
        <taxon>Pseudomonadati</taxon>
        <taxon>Pseudomonadota</taxon>
        <taxon>Gammaproteobacteria</taxon>
        <taxon>Alteromonadales</taxon>
        <taxon>Alteromonadaceae</taxon>
        <taxon>Fluctibacter</taxon>
    </lineage>
</organism>
<name>A0ABT3A7A1_9ALTE</name>
<protein>
    <recommendedName>
        <fullName evidence="4">Solute-binding protein family 3/N-terminal domain-containing protein</fullName>
    </recommendedName>
</protein>